<dbReference type="Proteomes" id="UP000003639">
    <property type="component" value="Unassembled WGS sequence"/>
</dbReference>
<organism evidence="2 3">
    <name type="scientific">Pseudoflavonifractor capillosus ATCC 29799</name>
    <dbReference type="NCBI Taxonomy" id="411467"/>
    <lineage>
        <taxon>Bacteria</taxon>
        <taxon>Bacillati</taxon>
        <taxon>Bacillota</taxon>
        <taxon>Clostridia</taxon>
        <taxon>Eubacteriales</taxon>
        <taxon>Oscillospiraceae</taxon>
        <taxon>Pseudoflavonifractor</taxon>
    </lineage>
</organism>
<accession>A6P256</accession>
<proteinExistence type="predicted"/>
<sequence>MGQAVCFYRLPLFGPDAVNIKEVLFWKKIKAM</sequence>
<evidence type="ECO:0000313" key="2">
    <source>
        <dbReference type="EMBL" id="EDM97616.1"/>
    </source>
</evidence>
<comment type="caution">
    <text evidence="2">The sequence shown here is derived from an EMBL/GenBank/DDBJ whole genome shotgun (WGS) entry which is preliminary data.</text>
</comment>
<evidence type="ECO:0000313" key="3">
    <source>
        <dbReference type="Proteomes" id="UP000003639"/>
    </source>
</evidence>
<reference evidence="2 3" key="2">
    <citation type="submission" date="2007-06" db="EMBL/GenBank/DDBJ databases">
        <title>Draft genome sequence of Pseudoflavonifractor capillosus ATCC 29799.</title>
        <authorList>
            <person name="Sudarsanam P."/>
            <person name="Ley R."/>
            <person name="Guruge J."/>
            <person name="Turnbaugh P.J."/>
            <person name="Mahowald M."/>
            <person name="Liep D."/>
            <person name="Gordon J."/>
        </authorList>
    </citation>
    <scope>NUCLEOTIDE SEQUENCE [LARGE SCALE GENOMIC DNA]</scope>
    <source>
        <strain evidence="2 3">ATCC 29799</strain>
    </source>
</reference>
<gene>
    <name evidence="2" type="ORF">BACCAP_04585</name>
    <name evidence="1" type="ORF">BACCAP_04601</name>
</gene>
<dbReference type="AlphaFoldDB" id="A6P256"/>
<keyword evidence="3" id="KW-1185">Reference proteome</keyword>
<protein>
    <submittedName>
        <fullName evidence="2">Uncharacterized protein</fullName>
    </submittedName>
</protein>
<evidence type="ECO:0000313" key="1">
    <source>
        <dbReference type="EMBL" id="EDM97581.1"/>
    </source>
</evidence>
<dbReference type="EMBL" id="AAXG02000052">
    <property type="protein sequence ID" value="EDM97581.1"/>
    <property type="molecule type" value="Genomic_DNA"/>
</dbReference>
<name>A6P256_9FIRM</name>
<reference evidence="2 3" key="1">
    <citation type="submission" date="2007-04" db="EMBL/GenBank/DDBJ databases">
        <authorList>
            <person name="Fulton L."/>
            <person name="Clifton S."/>
            <person name="Fulton B."/>
            <person name="Xu J."/>
            <person name="Minx P."/>
            <person name="Pepin K.H."/>
            <person name="Johnson M."/>
            <person name="Thiruvilangam P."/>
            <person name="Bhonagiri V."/>
            <person name="Nash W.E."/>
            <person name="Mardis E.R."/>
            <person name="Wilson R.K."/>
        </authorList>
    </citation>
    <scope>NUCLEOTIDE SEQUENCE [LARGE SCALE GENOMIC DNA]</scope>
    <source>
        <strain evidence="2 3">ATCC 29799</strain>
    </source>
</reference>
<dbReference type="EMBL" id="AAXG02000050">
    <property type="protein sequence ID" value="EDM97616.1"/>
    <property type="molecule type" value="Genomic_DNA"/>
</dbReference>